<dbReference type="eggNOG" id="KOG4197">
    <property type="taxonomic scope" value="Eukaryota"/>
</dbReference>
<dbReference type="Gene3D" id="1.25.40.10">
    <property type="entry name" value="Tetratricopeptide repeat domain"/>
    <property type="match status" value="1"/>
</dbReference>
<dbReference type="AlphaFoldDB" id="A0A022PZW8"/>
<reference evidence="1 2" key="1">
    <citation type="journal article" date="2013" name="Proc. Natl. Acad. Sci. U.S.A.">
        <title>Fine-scale variation in meiotic recombination in Mimulus inferred from population shotgun sequencing.</title>
        <authorList>
            <person name="Hellsten U."/>
            <person name="Wright K.M."/>
            <person name="Jenkins J."/>
            <person name="Shu S."/>
            <person name="Yuan Y."/>
            <person name="Wessler S.R."/>
            <person name="Schmutz J."/>
            <person name="Willis J.H."/>
            <person name="Rokhsar D.S."/>
        </authorList>
    </citation>
    <scope>NUCLEOTIDE SEQUENCE [LARGE SCALE GENOMIC DNA]</scope>
    <source>
        <strain evidence="2">cv. DUN x IM62</strain>
    </source>
</reference>
<protein>
    <recommendedName>
        <fullName evidence="3">Pentacotripeptide-repeat region of PRORP domain-containing protein</fullName>
    </recommendedName>
</protein>
<name>A0A022PZW8_ERYGU</name>
<keyword evidence="2" id="KW-1185">Reference proteome</keyword>
<dbReference type="EMBL" id="KI632289">
    <property type="protein sequence ID" value="EYU19800.1"/>
    <property type="molecule type" value="Genomic_DNA"/>
</dbReference>
<sequence length="139" mass="15556">MSQKGFNLAANFLISSPNIYGSVNFIVNCRSPLHFLSVFRCLGTKSVANCNSREKLKLELGNINGLDDALSLYETMAETRPLPSVNQFNQLLSRVVNLKQYPVAIRLFKDVCRIGVSVDEYTMTIAINSYCLSHRVDFG</sequence>
<accession>A0A022PZW8</accession>
<evidence type="ECO:0000313" key="1">
    <source>
        <dbReference type="EMBL" id="EYU19800.1"/>
    </source>
</evidence>
<evidence type="ECO:0008006" key="3">
    <source>
        <dbReference type="Google" id="ProtNLM"/>
    </source>
</evidence>
<gene>
    <name evidence="1" type="ORF">MIMGU_mgv11b0020782mg</name>
</gene>
<proteinExistence type="predicted"/>
<feature type="non-terminal residue" evidence="1">
    <location>
        <position position="139"/>
    </location>
</feature>
<evidence type="ECO:0000313" key="2">
    <source>
        <dbReference type="Proteomes" id="UP000030748"/>
    </source>
</evidence>
<dbReference type="Proteomes" id="UP000030748">
    <property type="component" value="Unassembled WGS sequence"/>
</dbReference>
<organism evidence="1 2">
    <name type="scientific">Erythranthe guttata</name>
    <name type="common">Yellow monkey flower</name>
    <name type="synonym">Mimulus guttatus</name>
    <dbReference type="NCBI Taxonomy" id="4155"/>
    <lineage>
        <taxon>Eukaryota</taxon>
        <taxon>Viridiplantae</taxon>
        <taxon>Streptophyta</taxon>
        <taxon>Embryophyta</taxon>
        <taxon>Tracheophyta</taxon>
        <taxon>Spermatophyta</taxon>
        <taxon>Magnoliopsida</taxon>
        <taxon>eudicotyledons</taxon>
        <taxon>Gunneridae</taxon>
        <taxon>Pentapetalae</taxon>
        <taxon>asterids</taxon>
        <taxon>lamiids</taxon>
        <taxon>Lamiales</taxon>
        <taxon>Phrymaceae</taxon>
        <taxon>Erythranthe</taxon>
    </lineage>
</organism>
<dbReference type="InterPro" id="IPR011990">
    <property type="entry name" value="TPR-like_helical_dom_sf"/>
</dbReference>